<evidence type="ECO:0000313" key="1">
    <source>
        <dbReference type="EMBL" id="PHV70250.1"/>
    </source>
</evidence>
<accession>A0AC61DBF4</accession>
<comment type="caution">
    <text evidence="1">The sequence shown here is derived from an EMBL/GenBank/DDBJ whole genome shotgun (WGS) entry which is preliminary data.</text>
</comment>
<reference evidence="1" key="1">
    <citation type="submission" date="2017-10" db="EMBL/GenBank/DDBJ databases">
        <title>Genome sequence of cellulolytic Lachnospiraceae bacterium XHS1971 isolated from hotspring sediment.</title>
        <authorList>
            <person name="Vasudevan G."/>
            <person name="Joshi A.J."/>
            <person name="Hivarkar S."/>
            <person name="Lanjekar V.B."/>
            <person name="Dhakephalkar P.K."/>
            <person name="Dagar S."/>
        </authorList>
    </citation>
    <scope>NUCLEOTIDE SEQUENCE</scope>
    <source>
        <strain evidence="1">XHS1971</strain>
    </source>
</reference>
<keyword evidence="2" id="KW-1185">Reference proteome</keyword>
<name>A0AC61DBF4_9FIRM</name>
<sequence length="289" mass="34086">MEKTKMSTPKRELPKHCKVVTNNVTVHTRSHPFYIVEYGYCNEKKLLIDQGDHNDILILYSISGVVRFSRNKEIEYVQPDTVVIVACNAPLIFNRVSAEWEYFYMIISGSHAKLYYNLVRNKSNLITVNPLIYGVLDWFIELMNLKSHSTEYIQVTQSMLVHNILYQLYQVNFDIIEAKSIIPVHETDVNIILKYIQKNYKEELTIDIICKHVHFSRSYFCKIFKEYTNVTLHQYISEFRVNKSKELLSYSKLSINAVANAVGFKNTLTYIRAFEKYTQMTPTEYRKHF</sequence>
<gene>
    <name evidence="1" type="ORF">CS063_11315</name>
</gene>
<proteinExistence type="predicted"/>
<dbReference type="EMBL" id="PEDL01000012">
    <property type="protein sequence ID" value="PHV70250.1"/>
    <property type="molecule type" value="Genomic_DNA"/>
</dbReference>
<organism evidence="1 2">
    <name type="scientific">Sporanaerobium hydrogeniformans</name>
    <dbReference type="NCBI Taxonomy" id="3072179"/>
    <lineage>
        <taxon>Bacteria</taxon>
        <taxon>Bacillati</taxon>
        <taxon>Bacillota</taxon>
        <taxon>Clostridia</taxon>
        <taxon>Lachnospirales</taxon>
        <taxon>Lachnospiraceae</taxon>
        <taxon>Sporanaerobium</taxon>
    </lineage>
</organism>
<evidence type="ECO:0000313" key="2">
    <source>
        <dbReference type="Proteomes" id="UP000224460"/>
    </source>
</evidence>
<protein>
    <submittedName>
        <fullName evidence="1">AraC family transcriptional regulator</fullName>
    </submittedName>
</protein>
<dbReference type="Proteomes" id="UP000224460">
    <property type="component" value="Unassembled WGS sequence"/>
</dbReference>